<sequence>MHGQLGVSGTGHQPSEMNLFADWFANRPENLDKSGHAGASNSFDINTPSSQESSFPSNQGASPQQLFILQEQLRLMIDEEANDLAK</sequence>
<protein>
    <submittedName>
        <fullName evidence="2">Uncharacterized protein</fullName>
    </submittedName>
</protein>
<gene>
    <name evidence="2" type="ORF">J1N35_029580</name>
</gene>
<accession>A0A9D3UY07</accession>
<reference evidence="2 3" key="1">
    <citation type="journal article" date="2021" name="Plant Biotechnol. J.">
        <title>Multi-omics assisted identification of the key and species-specific regulatory components of drought-tolerant mechanisms in Gossypium stocksii.</title>
        <authorList>
            <person name="Yu D."/>
            <person name="Ke L."/>
            <person name="Zhang D."/>
            <person name="Wu Y."/>
            <person name="Sun Y."/>
            <person name="Mei J."/>
            <person name="Sun J."/>
            <person name="Sun Y."/>
        </authorList>
    </citation>
    <scope>NUCLEOTIDE SEQUENCE [LARGE SCALE GENOMIC DNA]</scope>
    <source>
        <strain evidence="3">cv. E1</strain>
        <tissue evidence="2">Leaf</tissue>
    </source>
</reference>
<dbReference type="EMBL" id="JAIQCV010000009">
    <property type="protein sequence ID" value="KAH1064593.1"/>
    <property type="molecule type" value="Genomic_DNA"/>
</dbReference>
<feature type="region of interest" description="Disordered" evidence="1">
    <location>
        <begin position="30"/>
        <end position="63"/>
    </location>
</feature>
<evidence type="ECO:0000256" key="1">
    <source>
        <dbReference type="SAM" id="MobiDB-lite"/>
    </source>
</evidence>
<feature type="compositionally biased region" description="Polar residues" evidence="1">
    <location>
        <begin position="39"/>
        <end position="63"/>
    </location>
</feature>
<dbReference type="AlphaFoldDB" id="A0A9D3UY07"/>
<evidence type="ECO:0000313" key="2">
    <source>
        <dbReference type="EMBL" id="KAH1064593.1"/>
    </source>
</evidence>
<evidence type="ECO:0000313" key="3">
    <source>
        <dbReference type="Proteomes" id="UP000828251"/>
    </source>
</evidence>
<organism evidence="2 3">
    <name type="scientific">Gossypium stocksii</name>
    <dbReference type="NCBI Taxonomy" id="47602"/>
    <lineage>
        <taxon>Eukaryota</taxon>
        <taxon>Viridiplantae</taxon>
        <taxon>Streptophyta</taxon>
        <taxon>Embryophyta</taxon>
        <taxon>Tracheophyta</taxon>
        <taxon>Spermatophyta</taxon>
        <taxon>Magnoliopsida</taxon>
        <taxon>eudicotyledons</taxon>
        <taxon>Gunneridae</taxon>
        <taxon>Pentapetalae</taxon>
        <taxon>rosids</taxon>
        <taxon>malvids</taxon>
        <taxon>Malvales</taxon>
        <taxon>Malvaceae</taxon>
        <taxon>Malvoideae</taxon>
        <taxon>Gossypium</taxon>
    </lineage>
</organism>
<proteinExistence type="predicted"/>
<comment type="caution">
    <text evidence="2">The sequence shown here is derived from an EMBL/GenBank/DDBJ whole genome shotgun (WGS) entry which is preliminary data.</text>
</comment>
<dbReference type="Proteomes" id="UP000828251">
    <property type="component" value="Unassembled WGS sequence"/>
</dbReference>
<name>A0A9D3UY07_9ROSI</name>
<keyword evidence="3" id="KW-1185">Reference proteome</keyword>